<dbReference type="Proteomes" id="UP000077852">
    <property type="component" value="Unassembled WGS sequence"/>
</dbReference>
<evidence type="ECO:0000313" key="4">
    <source>
        <dbReference type="Proteomes" id="UP000077852"/>
    </source>
</evidence>
<evidence type="ECO:0000256" key="2">
    <source>
        <dbReference type="SAM" id="Phobius"/>
    </source>
</evidence>
<dbReference type="RefSeq" id="WP_155742597.1">
    <property type="nucleotide sequence ID" value="NZ_LVHG01000063.1"/>
</dbReference>
<organism evidence="3 4">
    <name type="scientific">Variovorax paradoxus</name>
    <dbReference type="NCBI Taxonomy" id="34073"/>
    <lineage>
        <taxon>Bacteria</taxon>
        <taxon>Pseudomonadati</taxon>
        <taxon>Pseudomonadota</taxon>
        <taxon>Betaproteobacteria</taxon>
        <taxon>Burkholderiales</taxon>
        <taxon>Comamonadaceae</taxon>
        <taxon>Variovorax</taxon>
    </lineage>
</organism>
<sequence>MASNPSQPTGRTAASTSPEPTSDDTAIPALVAQVYESAPTDDRRRLVETLLRPLGVLSLVAIANGIFAKIRFRSAGQDLNVHIDDLQNVHAADMVALVHHAQQVSVETVDSLAQLLGSSGALAGSAAVALLIGLLVQRARSRQGSQQAQQIDDGSLDPL</sequence>
<dbReference type="EMBL" id="LVHG01000063">
    <property type="protein sequence ID" value="OAK60169.1"/>
    <property type="molecule type" value="Genomic_DNA"/>
</dbReference>
<name>A0AA91DLF7_VARPD</name>
<feature type="transmembrane region" description="Helical" evidence="2">
    <location>
        <begin position="115"/>
        <end position="136"/>
    </location>
</feature>
<evidence type="ECO:0000256" key="1">
    <source>
        <dbReference type="SAM" id="MobiDB-lite"/>
    </source>
</evidence>
<feature type="compositionally biased region" description="Polar residues" evidence="1">
    <location>
        <begin position="1"/>
        <end position="24"/>
    </location>
</feature>
<evidence type="ECO:0000313" key="3">
    <source>
        <dbReference type="EMBL" id="OAK60169.1"/>
    </source>
</evidence>
<gene>
    <name evidence="3" type="ORF">A3K87_23895</name>
</gene>
<reference evidence="3 4" key="1">
    <citation type="submission" date="2016-03" db="EMBL/GenBank/DDBJ databases">
        <title>Genome sequence of Variovorax paradoxus KB5.</title>
        <authorList>
            <person name="Jeong H."/>
            <person name="Hong C.E."/>
            <person name="Jo S.H."/>
            <person name="Park J.M."/>
        </authorList>
    </citation>
    <scope>NUCLEOTIDE SEQUENCE [LARGE SCALE GENOMIC DNA]</scope>
    <source>
        <strain evidence="3 4">KB5</strain>
    </source>
</reference>
<protein>
    <submittedName>
        <fullName evidence="3">Uncharacterized protein</fullName>
    </submittedName>
</protein>
<keyword evidence="2" id="KW-1133">Transmembrane helix</keyword>
<dbReference type="AlphaFoldDB" id="A0AA91DLF7"/>
<keyword evidence="2" id="KW-0472">Membrane</keyword>
<accession>A0AA91DLF7</accession>
<feature type="transmembrane region" description="Helical" evidence="2">
    <location>
        <begin position="50"/>
        <end position="70"/>
    </location>
</feature>
<keyword evidence="2" id="KW-0812">Transmembrane</keyword>
<comment type="caution">
    <text evidence="3">The sequence shown here is derived from an EMBL/GenBank/DDBJ whole genome shotgun (WGS) entry which is preliminary data.</text>
</comment>
<proteinExistence type="predicted"/>
<feature type="region of interest" description="Disordered" evidence="1">
    <location>
        <begin position="1"/>
        <end position="25"/>
    </location>
</feature>